<sequence>MIAMWPFQVMASLSSSSSREKISIPFQPLLDQITDCLDFPRATYSVVVVKCSSCVYIRTEGQRGIFWFNGEDAATIKDSRESVAERAVHFLVKRYDVCVGDFTMDIMRIYNLCGKLYRLKRNSLESRGRTKNSSKKIVGDVIHVVIDYVAFLPKVIRHTGVLITGLETVHSEEQGYVSWLTVTSTYAKCGMECIFSELCLDSNASRQMVAKKTIYYLMQLYNLDIVDANYGSAIFKGVLCSLEMESYLEVEERKKGHKDNAQLMLLLIEESSSTLHNQNPQTTVIVPGPSTLGPSVCKRPLGTSETACTSRAETSTPFVNRTDRLERELEAQQPVNKIATTTLMQGADVAQVGEDIFYLRTLQVGGSSLPTEAKVSTCKAGLSKPATHSNSRRRKIIEIGSQPQPVRFIIMVQGYVYLNELNSNSKNYSVVEKSRPKTSSKKGILFQNLLLTDEKAALFGEQVESFNEAIVYNGQYIISNAPIKLIEEQWRNNSNELPFQMSFGGQTVVQRVNSEEILDGPMFQSIKSIPRILMPGAKYDVLGIVLYVEDKVRIINIILIKAENAIMDQPLVITTWNDLADNACDAISLYAKTFDVIGFTALRPSVHKGFSLFTGMSTEVIYDPKGDKAEILCK</sequence>
<dbReference type="InterPro" id="IPR012340">
    <property type="entry name" value="NA-bd_OB-fold"/>
</dbReference>
<accession>A0A803MDH0</accession>
<proteinExistence type="predicted"/>
<evidence type="ECO:0000313" key="1">
    <source>
        <dbReference type="EnsemblPlants" id="AUR62027513-RA:cds"/>
    </source>
</evidence>
<dbReference type="Gene3D" id="2.40.50.140">
    <property type="entry name" value="Nucleic acid-binding proteins"/>
    <property type="match status" value="2"/>
</dbReference>
<dbReference type="AlphaFoldDB" id="A0A803MDH0"/>
<keyword evidence="2" id="KW-1185">Reference proteome</keyword>
<dbReference type="SUPFAM" id="SSF50249">
    <property type="entry name" value="Nucleic acid-binding proteins"/>
    <property type="match status" value="1"/>
</dbReference>
<evidence type="ECO:0000313" key="2">
    <source>
        <dbReference type="Proteomes" id="UP000596660"/>
    </source>
</evidence>
<name>A0A803MDH0_CHEQI</name>
<dbReference type="Proteomes" id="UP000596660">
    <property type="component" value="Unplaced"/>
</dbReference>
<protein>
    <submittedName>
        <fullName evidence="1">Uncharacterized protein</fullName>
    </submittedName>
</protein>
<dbReference type="Gramene" id="AUR62027513-RA">
    <property type="protein sequence ID" value="AUR62027513-RA:cds"/>
    <property type="gene ID" value="AUR62027513"/>
</dbReference>
<dbReference type="EnsemblPlants" id="AUR62027513-RA">
    <property type="protein sequence ID" value="AUR62027513-RA:cds"/>
    <property type="gene ID" value="AUR62027513"/>
</dbReference>
<organism evidence="1 2">
    <name type="scientific">Chenopodium quinoa</name>
    <name type="common">Quinoa</name>
    <dbReference type="NCBI Taxonomy" id="63459"/>
    <lineage>
        <taxon>Eukaryota</taxon>
        <taxon>Viridiplantae</taxon>
        <taxon>Streptophyta</taxon>
        <taxon>Embryophyta</taxon>
        <taxon>Tracheophyta</taxon>
        <taxon>Spermatophyta</taxon>
        <taxon>Magnoliopsida</taxon>
        <taxon>eudicotyledons</taxon>
        <taxon>Gunneridae</taxon>
        <taxon>Pentapetalae</taxon>
        <taxon>Caryophyllales</taxon>
        <taxon>Chenopodiaceae</taxon>
        <taxon>Chenopodioideae</taxon>
        <taxon>Atripliceae</taxon>
        <taxon>Chenopodium</taxon>
    </lineage>
</organism>
<reference evidence="1" key="1">
    <citation type="journal article" date="2017" name="Nature">
        <title>The genome of Chenopodium quinoa.</title>
        <authorList>
            <person name="Jarvis D.E."/>
            <person name="Ho Y.S."/>
            <person name="Lightfoot D.J."/>
            <person name="Schmoeckel S.M."/>
            <person name="Li B."/>
            <person name="Borm T.J.A."/>
            <person name="Ohyanagi H."/>
            <person name="Mineta K."/>
            <person name="Michell C.T."/>
            <person name="Saber N."/>
            <person name="Kharbatia N.M."/>
            <person name="Rupper R.R."/>
            <person name="Sharp A.R."/>
            <person name="Dally N."/>
            <person name="Boughton B.A."/>
            <person name="Woo Y.H."/>
            <person name="Gao G."/>
            <person name="Schijlen E.G.W.M."/>
            <person name="Guo X."/>
            <person name="Momin A.A."/>
            <person name="Negrao S."/>
            <person name="Al-Babili S."/>
            <person name="Gehring C."/>
            <person name="Roessner U."/>
            <person name="Jung C."/>
            <person name="Murphy K."/>
            <person name="Arold S.T."/>
            <person name="Gojobori T."/>
            <person name="van der Linden C.G."/>
            <person name="van Loo E.N."/>
            <person name="Jellen E.N."/>
            <person name="Maughan P.J."/>
            <person name="Tester M."/>
        </authorList>
    </citation>
    <scope>NUCLEOTIDE SEQUENCE [LARGE SCALE GENOMIC DNA]</scope>
    <source>
        <strain evidence="1">cv. PI 614886</strain>
    </source>
</reference>
<reference evidence="1" key="2">
    <citation type="submission" date="2021-03" db="UniProtKB">
        <authorList>
            <consortium name="EnsemblPlants"/>
        </authorList>
    </citation>
    <scope>IDENTIFICATION</scope>
</reference>